<evidence type="ECO:0000313" key="2">
    <source>
        <dbReference type="Proteomes" id="UP000032141"/>
    </source>
</evidence>
<name>A0A0D3D960_BRAOL</name>
<protein>
    <recommendedName>
        <fullName evidence="3">Reverse transcriptase zinc-binding domain-containing protein</fullName>
    </recommendedName>
</protein>
<keyword evidence="2" id="KW-1185">Reference proteome</keyword>
<dbReference type="EnsemblPlants" id="Bo7g070240.1">
    <property type="protein sequence ID" value="Bo7g070240.1"/>
    <property type="gene ID" value="Bo7g070240"/>
</dbReference>
<reference evidence="1" key="2">
    <citation type="submission" date="2015-03" db="UniProtKB">
        <authorList>
            <consortium name="EnsemblPlants"/>
        </authorList>
    </citation>
    <scope>IDENTIFICATION</scope>
</reference>
<reference evidence="1 2" key="1">
    <citation type="journal article" date="2014" name="Genome Biol.">
        <title>Transcriptome and methylome profiling reveals relics of genome dominance in the mesopolyploid Brassica oleracea.</title>
        <authorList>
            <person name="Parkin I.A."/>
            <person name="Koh C."/>
            <person name="Tang H."/>
            <person name="Robinson S.J."/>
            <person name="Kagale S."/>
            <person name="Clarke W.E."/>
            <person name="Town C.D."/>
            <person name="Nixon J."/>
            <person name="Krishnakumar V."/>
            <person name="Bidwell S.L."/>
            <person name="Denoeud F."/>
            <person name="Belcram H."/>
            <person name="Links M.G."/>
            <person name="Just J."/>
            <person name="Clarke C."/>
            <person name="Bender T."/>
            <person name="Huebert T."/>
            <person name="Mason A.S."/>
            <person name="Pires J.C."/>
            <person name="Barker G."/>
            <person name="Moore J."/>
            <person name="Walley P.G."/>
            <person name="Manoli S."/>
            <person name="Batley J."/>
            <person name="Edwards D."/>
            <person name="Nelson M.N."/>
            <person name="Wang X."/>
            <person name="Paterson A.H."/>
            <person name="King G."/>
            <person name="Bancroft I."/>
            <person name="Chalhoub B."/>
            <person name="Sharpe A.G."/>
        </authorList>
    </citation>
    <scope>NUCLEOTIDE SEQUENCE</scope>
    <source>
        <strain evidence="1 2">cv. TO1000</strain>
    </source>
</reference>
<organism evidence="1 2">
    <name type="scientific">Brassica oleracea var. oleracea</name>
    <dbReference type="NCBI Taxonomy" id="109376"/>
    <lineage>
        <taxon>Eukaryota</taxon>
        <taxon>Viridiplantae</taxon>
        <taxon>Streptophyta</taxon>
        <taxon>Embryophyta</taxon>
        <taxon>Tracheophyta</taxon>
        <taxon>Spermatophyta</taxon>
        <taxon>Magnoliopsida</taxon>
        <taxon>eudicotyledons</taxon>
        <taxon>Gunneridae</taxon>
        <taxon>Pentapetalae</taxon>
        <taxon>rosids</taxon>
        <taxon>malvids</taxon>
        <taxon>Brassicales</taxon>
        <taxon>Brassicaceae</taxon>
        <taxon>Brassiceae</taxon>
        <taxon>Brassica</taxon>
    </lineage>
</organism>
<accession>A0A0D3D960</accession>
<evidence type="ECO:0008006" key="3">
    <source>
        <dbReference type="Google" id="ProtNLM"/>
    </source>
</evidence>
<evidence type="ECO:0000313" key="1">
    <source>
        <dbReference type="EnsemblPlants" id="Bo7g070240.1"/>
    </source>
</evidence>
<dbReference type="Proteomes" id="UP000032141">
    <property type="component" value="Chromosome C7"/>
</dbReference>
<dbReference type="Gramene" id="Bo7g070240.1">
    <property type="protein sequence ID" value="Bo7g070240.1"/>
    <property type="gene ID" value="Bo7g070240"/>
</dbReference>
<dbReference type="AlphaFoldDB" id="A0A0D3D960"/>
<sequence length="111" mass="12642">MHTYILTMLKSLGVWRLAGARGHTHMGEISLNLVNIRLIQDSRTETLFPDRVPRMITFGPNIKSLLAFSSKRKCSLNLKHFIWQILSDTLPVLKTLKTRGTDCDLWCSICG</sequence>
<proteinExistence type="predicted"/>
<dbReference type="HOGENOM" id="CLU_2161955_0_0_1"/>